<dbReference type="Proteomes" id="UP000469385">
    <property type="component" value="Unassembled WGS sequence"/>
</dbReference>
<comment type="caution">
    <text evidence="2">The sequence shown here is derived from an EMBL/GenBank/DDBJ whole genome shotgun (WGS) entry which is preliminary data.</text>
</comment>
<feature type="signal peptide" evidence="1">
    <location>
        <begin position="1"/>
        <end position="22"/>
    </location>
</feature>
<dbReference type="Gene3D" id="1.25.40.10">
    <property type="entry name" value="Tetratricopeptide repeat domain"/>
    <property type="match status" value="1"/>
</dbReference>
<dbReference type="SUPFAM" id="SSF48452">
    <property type="entry name" value="TPR-like"/>
    <property type="match status" value="1"/>
</dbReference>
<dbReference type="AlphaFoldDB" id="A0A6N8IQD6"/>
<reference evidence="2 3" key="1">
    <citation type="submission" date="2019-12" db="EMBL/GenBank/DDBJ databases">
        <authorList>
            <person name="Huq M.A."/>
        </authorList>
    </citation>
    <scope>NUCLEOTIDE SEQUENCE [LARGE SCALE GENOMIC DNA]</scope>
    <source>
        <strain evidence="2 3">MAH-25</strain>
    </source>
</reference>
<evidence type="ECO:0008006" key="4">
    <source>
        <dbReference type="Google" id="ProtNLM"/>
    </source>
</evidence>
<dbReference type="EMBL" id="WSEL01000003">
    <property type="protein sequence ID" value="MVQ28053.1"/>
    <property type="molecule type" value="Genomic_DNA"/>
</dbReference>
<protein>
    <recommendedName>
        <fullName evidence="4">Tetratricopeptide repeat protein</fullName>
    </recommendedName>
</protein>
<keyword evidence="1" id="KW-0732">Signal</keyword>
<evidence type="ECO:0000313" key="2">
    <source>
        <dbReference type="EMBL" id="MVQ28053.1"/>
    </source>
</evidence>
<proteinExistence type="predicted"/>
<gene>
    <name evidence="2" type="ORF">GON04_01225</name>
</gene>
<feature type="chain" id="PRO_5026918852" description="Tetratricopeptide repeat protein" evidence="1">
    <location>
        <begin position="23"/>
        <end position="392"/>
    </location>
</feature>
<organism evidence="2 3">
    <name type="scientific">Ramlibacter pinisoli</name>
    <dbReference type="NCBI Taxonomy" id="2682844"/>
    <lineage>
        <taxon>Bacteria</taxon>
        <taxon>Pseudomonadati</taxon>
        <taxon>Pseudomonadota</taxon>
        <taxon>Betaproteobacteria</taxon>
        <taxon>Burkholderiales</taxon>
        <taxon>Comamonadaceae</taxon>
        <taxon>Ramlibacter</taxon>
    </lineage>
</organism>
<name>A0A6N8IQD6_9BURK</name>
<evidence type="ECO:0000256" key="1">
    <source>
        <dbReference type="SAM" id="SignalP"/>
    </source>
</evidence>
<evidence type="ECO:0000313" key="3">
    <source>
        <dbReference type="Proteomes" id="UP000469385"/>
    </source>
</evidence>
<keyword evidence="3" id="KW-1185">Reference proteome</keyword>
<sequence>MRPTLRRLVAAVFVSGAALAQAAPFTPASDEEVVEKLPLATDAAAKRVEGLRRQLAARPGDAALRIEVARRYFELAMAQGDPRLVGYASAAIAPLAGAGPSDPAYWLVRGQLEQYSHQFTPALDSLAQAARLAPDLPDAPAWRAAIFMVQARYPEAAAECERLAPIADPLFATGCSAYVQAATGGLRPAYERLAAAVAAAPQASPELLVWEHTRLAEMAQRLGDTAAAEHHYKAALAQGVTDQFLLGAYADFLLDARRPAEVLKLLAGWERSDVLLLRLALAGKATGARQAADWADQLRDRFAAAALRGDRLHEQEAARFALDVEGQPARALQLAGSNYQVQKEPRDAWILLRAALAARQPQAARPALDWLAASRYEDPALQALATQLGTVR</sequence>
<dbReference type="InterPro" id="IPR011990">
    <property type="entry name" value="TPR-like_helical_dom_sf"/>
</dbReference>
<dbReference type="RefSeq" id="WP_157396201.1">
    <property type="nucleotide sequence ID" value="NZ_WSEL01000003.1"/>
</dbReference>
<accession>A0A6N8IQD6</accession>